<dbReference type="Pfam" id="PF22570">
    <property type="entry name" value="LiaF-TM"/>
    <property type="match status" value="1"/>
</dbReference>
<feature type="transmembrane region" description="Helical" evidence="1">
    <location>
        <begin position="93"/>
        <end position="110"/>
    </location>
</feature>
<dbReference type="Pfam" id="PF09922">
    <property type="entry name" value="LiaF-like_C"/>
    <property type="match status" value="1"/>
</dbReference>
<dbReference type="InterPro" id="IPR024425">
    <property type="entry name" value="LiaF-like_C"/>
</dbReference>
<evidence type="ECO:0000259" key="2">
    <source>
        <dbReference type="Pfam" id="PF09922"/>
    </source>
</evidence>
<dbReference type="PIRSF" id="PIRSF031509">
    <property type="entry name" value="Cell_wall_LiaF/YvqF"/>
    <property type="match status" value="1"/>
</dbReference>
<dbReference type="Proteomes" id="UP000006294">
    <property type="component" value="Chromosome"/>
</dbReference>
<reference evidence="4 5" key="1">
    <citation type="submission" date="2011-01" db="EMBL/GenBank/DDBJ databases">
        <title>Whole genome sequence of Amphibacillus xylinus NBRC 15112.</title>
        <authorList>
            <person name="Nakazawa H."/>
            <person name="Katano Y."/>
            <person name="Nakamura S."/>
            <person name="Sasagawa M."/>
            <person name="Fukada J."/>
            <person name="Arai T."/>
            <person name="Sasakura N."/>
            <person name="Mochizuki D."/>
            <person name="Hosoyama A."/>
            <person name="Harada K."/>
            <person name="Horikawa H."/>
            <person name="Kato Y."/>
            <person name="Harada T."/>
            <person name="Sasaki K."/>
            <person name="Sekiguchi M."/>
            <person name="Hodoyama M."/>
            <person name="Nishiko R."/>
            <person name="Narita H."/>
            <person name="Hanamaki A."/>
            <person name="Hata C."/>
            <person name="Konno Y."/>
            <person name="Niimura Y."/>
            <person name="Yamazaki S."/>
            <person name="Fujita N."/>
        </authorList>
    </citation>
    <scope>NUCLEOTIDE SEQUENCE [LARGE SCALE GENOMIC DNA]</scope>
    <source>
        <strain evidence="5">ATCC 51415 / DSM 6626 / JCM 7361 / LMG 17667 / NBRC 15112 / Ep01</strain>
    </source>
</reference>
<dbReference type="InterPro" id="IPR054331">
    <property type="entry name" value="LiaF_TM"/>
</dbReference>
<protein>
    <recommendedName>
        <fullName evidence="6">Cell wall-active antibiotics response LiaF-like C-terminal domain-containing protein</fullName>
    </recommendedName>
</protein>
<feature type="transmembrane region" description="Helical" evidence="1">
    <location>
        <begin position="64"/>
        <end position="87"/>
    </location>
</feature>
<accession>K0IWV4</accession>
<evidence type="ECO:0008006" key="6">
    <source>
        <dbReference type="Google" id="ProtNLM"/>
    </source>
</evidence>
<dbReference type="AlphaFoldDB" id="K0IWV4"/>
<evidence type="ECO:0000259" key="3">
    <source>
        <dbReference type="Pfam" id="PF22570"/>
    </source>
</evidence>
<evidence type="ECO:0000313" key="5">
    <source>
        <dbReference type="Proteomes" id="UP000006294"/>
    </source>
</evidence>
<dbReference type="InterPro" id="IPR016975">
    <property type="entry name" value="Cell_wall_LiaF"/>
</dbReference>
<dbReference type="eggNOG" id="COG4758">
    <property type="taxonomic scope" value="Bacteria"/>
</dbReference>
<dbReference type="GO" id="GO:0016020">
    <property type="term" value="C:membrane"/>
    <property type="evidence" value="ECO:0007669"/>
    <property type="project" value="InterPro"/>
</dbReference>
<keyword evidence="1" id="KW-0472">Membrane</keyword>
<feature type="transmembrane region" description="Helical" evidence="1">
    <location>
        <begin position="37"/>
        <end position="55"/>
    </location>
</feature>
<dbReference type="InterPro" id="IPR047793">
    <property type="entry name" value="LiaF_C"/>
</dbReference>
<sequence>MMGSRFFRSLFAIAIVLLGVILVLENLDLVEWTIGDWWPYIYPSFFILVGLKWLYKAFKGLNGIWVPLFLIIFGSLLLLDQFNYIIFEFWDVYKLWPMVLVFIGLSYLGIPRKRQMKIFYESNDPELNTNKDGEKERVIFGDYDYSKTNWKVEPTNIWNVVGDHTMDFTKAFIPDQDTPITIHGLAGDINIILPHHVDFSVRATVHAGEVVVIDQTSQGINRTLIYETEGYEQATRKLTFNLKLNAGSIRVDRI</sequence>
<evidence type="ECO:0000313" key="4">
    <source>
        <dbReference type="EMBL" id="BAM46864.1"/>
    </source>
</evidence>
<evidence type="ECO:0000256" key="1">
    <source>
        <dbReference type="SAM" id="Phobius"/>
    </source>
</evidence>
<dbReference type="STRING" id="698758.AXY_07320"/>
<dbReference type="KEGG" id="axl:AXY_07320"/>
<feature type="transmembrane region" description="Helical" evidence="1">
    <location>
        <begin position="7"/>
        <end position="25"/>
    </location>
</feature>
<organism evidence="4 5">
    <name type="scientific">Amphibacillus xylanus (strain ATCC 51415 / DSM 6626 / JCM 7361 / LMG 17667 / NBRC 15112 / Ep01)</name>
    <dbReference type="NCBI Taxonomy" id="698758"/>
    <lineage>
        <taxon>Bacteria</taxon>
        <taxon>Bacillati</taxon>
        <taxon>Bacillota</taxon>
        <taxon>Bacilli</taxon>
        <taxon>Bacillales</taxon>
        <taxon>Bacillaceae</taxon>
        <taxon>Amphibacillus</taxon>
    </lineage>
</organism>
<keyword evidence="5" id="KW-1185">Reference proteome</keyword>
<keyword evidence="1" id="KW-0812">Transmembrane</keyword>
<feature type="domain" description="LiaF transmembrane" evidence="3">
    <location>
        <begin position="10"/>
        <end position="113"/>
    </location>
</feature>
<name>K0IWV4_AMPXN</name>
<feature type="domain" description="Cell wall-active antibiotics response LiaF-like C-terminal" evidence="2">
    <location>
        <begin position="139"/>
        <end position="251"/>
    </location>
</feature>
<proteinExistence type="predicted"/>
<dbReference type="NCBIfam" id="NF040535">
    <property type="entry name" value="LiaF_C_term"/>
    <property type="match status" value="1"/>
</dbReference>
<dbReference type="EMBL" id="AP012050">
    <property type="protein sequence ID" value="BAM46864.1"/>
    <property type="molecule type" value="Genomic_DNA"/>
</dbReference>
<gene>
    <name evidence="4" type="ordered locus">AXY_07320</name>
</gene>
<dbReference type="HOGENOM" id="CLU_074089_0_0_9"/>
<keyword evidence="1" id="KW-1133">Transmembrane helix</keyword>